<name>A8AQA6_CITK8</name>
<dbReference type="HOGENOM" id="CLU_3140518_0_0_6"/>
<dbReference type="KEGG" id="cko:CKO_04619"/>
<keyword evidence="2" id="KW-1185">Reference proteome</keyword>
<organism evidence="1 2">
    <name type="scientific">Citrobacter koseri (strain ATCC BAA-895 / CDC 4225-83 / SGSC4696)</name>
    <dbReference type="NCBI Taxonomy" id="290338"/>
    <lineage>
        <taxon>Bacteria</taxon>
        <taxon>Pseudomonadati</taxon>
        <taxon>Pseudomonadota</taxon>
        <taxon>Gammaproteobacteria</taxon>
        <taxon>Enterobacterales</taxon>
        <taxon>Enterobacteriaceae</taxon>
        <taxon>Citrobacter</taxon>
    </lineage>
</organism>
<evidence type="ECO:0000313" key="1">
    <source>
        <dbReference type="EMBL" id="ABV15669.1"/>
    </source>
</evidence>
<dbReference type="EMBL" id="CP000822">
    <property type="protein sequence ID" value="ABV15669.1"/>
    <property type="molecule type" value="Genomic_DNA"/>
</dbReference>
<evidence type="ECO:0000313" key="2">
    <source>
        <dbReference type="Proteomes" id="UP000008148"/>
    </source>
</evidence>
<protein>
    <submittedName>
        <fullName evidence="1">Uncharacterized protein</fullName>
    </submittedName>
</protein>
<accession>A8AQA6</accession>
<sequence length="51" mass="6004">MMSRLLIQKASSGFPTYRESTHRSNGNLIYAKMCYRSINFMNTLKIMTFLH</sequence>
<gene>
    <name evidence="1" type="ordered locus">CKO_04619</name>
</gene>
<dbReference type="AlphaFoldDB" id="A8AQA6"/>
<proteinExistence type="predicted"/>
<dbReference type="Proteomes" id="UP000008148">
    <property type="component" value="Chromosome"/>
</dbReference>
<dbReference type="STRING" id="290338.CKO_04619"/>
<reference evidence="1 2" key="1">
    <citation type="submission" date="2007-08" db="EMBL/GenBank/DDBJ databases">
        <authorList>
            <consortium name="The Citrobacter koseri Genome Sequencing Project"/>
            <person name="McClelland M."/>
            <person name="Sanderson E.K."/>
            <person name="Porwollik S."/>
            <person name="Spieth J."/>
            <person name="Clifton W.S."/>
            <person name="Latreille P."/>
            <person name="Courtney L."/>
            <person name="Wang C."/>
            <person name="Pepin K."/>
            <person name="Bhonagiri V."/>
            <person name="Nash W."/>
            <person name="Johnson M."/>
            <person name="Thiruvilangam P."/>
            <person name="Wilson R."/>
        </authorList>
    </citation>
    <scope>NUCLEOTIDE SEQUENCE [LARGE SCALE GENOMIC DNA]</scope>
    <source>
        <strain evidence="2">ATCC BAA-895 / CDC 4225-83 / SGSC4696</strain>
    </source>
</reference>